<dbReference type="InterPro" id="IPR035919">
    <property type="entry name" value="EAL_sf"/>
</dbReference>
<dbReference type="GO" id="GO:0071111">
    <property type="term" value="F:cyclic-guanylate-specific phosphodiesterase activity"/>
    <property type="evidence" value="ECO:0007669"/>
    <property type="project" value="UniProtKB-EC"/>
</dbReference>
<dbReference type="InterPro" id="IPR050706">
    <property type="entry name" value="Cyclic-di-GMP_PDE-like"/>
</dbReference>
<evidence type="ECO:0000313" key="2">
    <source>
        <dbReference type="EMBL" id="SLN28889.1"/>
    </source>
</evidence>
<dbReference type="SUPFAM" id="SSF141868">
    <property type="entry name" value="EAL domain-like"/>
    <property type="match status" value="1"/>
</dbReference>
<sequence length="279" mass="31108">MGRDKEKWAGIPAGQDNALDYAVSQRDRRVIDMVDRAARHGEVRLAYQAIVPAGHHDRPAFYEGLIRVLDATGRVIPAAEFINEIEETETGRLIDCLALEKGIETLVQFPGLRLSINMSARSIGYPRWSEILQKGFKMDPTLAERLILEITERSAMLVPELVTSFMQDLQKQGVSFALDDFGAGFTSFRYLKNFYFDVLKIEGQFIRGIAENPDNQVLAAALIAIGRQFDMITVAENVETAADVAYLELLGVDCLQGYHFGAPTIQPPWAQSKTRKAKG</sequence>
<dbReference type="EC" id="3.1.4.52" evidence="2"/>
<organism evidence="2 3">
    <name type="scientific">Roseovarius albus</name>
    <dbReference type="NCBI Taxonomy" id="1247867"/>
    <lineage>
        <taxon>Bacteria</taxon>
        <taxon>Pseudomonadati</taxon>
        <taxon>Pseudomonadota</taxon>
        <taxon>Alphaproteobacteria</taxon>
        <taxon>Rhodobacterales</taxon>
        <taxon>Roseobacteraceae</taxon>
        <taxon>Roseovarius</taxon>
    </lineage>
</organism>
<dbReference type="Gene3D" id="3.20.20.450">
    <property type="entry name" value="EAL domain"/>
    <property type="match status" value="1"/>
</dbReference>
<evidence type="ECO:0000313" key="3">
    <source>
        <dbReference type="Proteomes" id="UP000193061"/>
    </source>
</evidence>
<dbReference type="EMBL" id="FWFX01000003">
    <property type="protein sequence ID" value="SLN28889.1"/>
    <property type="molecule type" value="Genomic_DNA"/>
</dbReference>
<dbReference type="AlphaFoldDB" id="A0A1X6YRZ5"/>
<dbReference type="InterPro" id="IPR001633">
    <property type="entry name" value="EAL_dom"/>
</dbReference>
<evidence type="ECO:0000259" key="1">
    <source>
        <dbReference type="PROSITE" id="PS50883"/>
    </source>
</evidence>
<dbReference type="Pfam" id="PF00563">
    <property type="entry name" value="EAL"/>
    <property type="match status" value="1"/>
</dbReference>
<dbReference type="OrthoDB" id="23692at2"/>
<keyword evidence="3" id="KW-1185">Reference proteome</keyword>
<dbReference type="RefSeq" id="WP_085804768.1">
    <property type="nucleotide sequence ID" value="NZ_FWFX01000003.1"/>
</dbReference>
<proteinExistence type="predicted"/>
<dbReference type="PANTHER" id="PTHR33121">
    <property type="entry name" value="CYCLIC DI-GMP PHOSPHODIESTERASE PDEF"/>
    <property type="match status" value="1"/>
</dbReference>
<name>A0A1X6YRZ5_9RHOB</name>
<dbReference type="Proteomes" id="UP000193061">
    <property type="component" value="Unassembled WGS sequence"/>
</dbReference>
<feature type="domain" description="EAL" evidence="1">
    <location>
        <begin position="27"/>
        <end position="277"/>
    </location>
</feature>
<dbReference type="SMART" id="SM00052">
    <property type="entry name" value="EAL"/>
    <property type="match status" value="1"/>
</dbReference>
<accession>A0A1X6YRZ5</accession>
<protein>
    <submittedName>
        <fullName evidence="2">Cyclic di-GMP phosphodiesterase YfgF</fullName>
        <ecNumber evidence="2">3.1.4.52</ecNumber>
    </submittedName>
</protein>
<dbReference type="PANTHER" id="PTHR33121:SF79">
    <property type="entry name" value="CYCLIC DI-GMP PHOSPHODIESTERASE PDED-RELATED"/>
    <property type="match status" value="1"/>
</dbReference>
<reference evidence="2 3" key="1">
    <citation type="submission" date="2017-03" db="EMBL/GenBank/DDBJ databases">
        <authorList>
            <person name="Afonso C.L."/>
            <person name="Miller P.J."/>
            <person name="Scott M.A."/>
            <person name="Spackman E."/>
            <person name="Goraichik I."/>
            <person name="Dimitrov K.M."/>
            <person name="Suarez D.L."/>
            <person name="Swayne D.E."/>
        </authorList>
    </citation>
    <scope>NUCLEOTIDE SEQUENCE [LARGE SCALE GENOMIC DNA]</scope>
    <source>
        <strain evidence="2 3">CECT 7450</strain>
    </source>
</reference>
<gene>
    <name evidence="2" type="primary">yfgF</name>
    <name evidence="2" type="ORF">ROA7450_01210</name>
</gene>
<dbReference type="CDD" id="cd01948">
    <property type="entry name" value="EAL"/>
    <property type="match status" value="1"/>
</dbReference>
<dbReference type="PROSITE" id="PS50883">
    <property type="entry name" value="EAL"/>
    <property type="match status" value="1"/>
</dbReference>
<keyword evidence="2" id="KW-0378">Hydrolase</keyword>